<protein>
    <submittedName>
        <fullName evidence="1">Uncharacterized protein</fullName>
    </submittedName>
</protein>
<dbReference type="InterPro" id="IPR021109">
    <property type="entry name" value="Peptidase_aspartic_dom_sf"/>
</dbReference>
<feature type="non-terminal residue" evidence="1">
    <location>
        <position position="1"/>
    </location>
</feature>
<evidence type="ECO:0000313" key="1">
    <source>
        <dbReference type="EMBL" id="WMV29409.1"/>
    </source>
</evidence>
<dbReference type="Proteomes" id="UP001234989">
    <property type="component" value="Chromosome 5"/>
</dbReference>
<sequence length="184" mass="20476">SHGLYRLYGTLFHDLIGRAMIIIPTKKKRVCCFVRGLRLQLQIEIESMVSAGLSILDIADHTSTMEQLHHEYHMGLGLSTYSGDTLGLRRVAMTVGSGPVKRSSRSSGRISGRQEYDTWAGLIVLGMLDFDVIMGMDWLSPYRSILDCFAKTITLPMPSVRSVVLLALVVTHRLELSLLLGLKD</sequence>
<dbReference type="EMBL" id="CP133616">
    <property type="protein sequence ID" value="WMV29409.1"/>
    <property type="molecule type" value="Genomic_DNA"/>
</dbReference>
<proteinExistence type="predicted"/>
<keyword evidence="2" id="KW-1185">Reference proteome</keyword>
<reference evidence="1" key="1">
    <citation type="submission" date="2023-08" db="EMBL/GenBank/DDBJ databases">
        <title>A de novo genome assembly of Solanum verrucosum Schlechtendal, a Mexican diploid species geographically isolated from the other diploid A-genome species in potato relatives.</title>
        <authorList>
            <person name="Hosaka K."/>
        </authorList>
    </citation>
    <scope>NUCLEOTIDE SEQUENCE</scope>
    <source>
        <tissue evidence="1">Young leaves</tissue>
    </source>
</reference>
<dbReference type="AlphaFoldDB" id="A0AAF0TRL7"/>
<accession>A0AAF0TRL7</accession>
<name>A0AAF0TRL7_SOLVR</name>
<dbReference type="Pfam" id="PF08284">
    <property type="entry name" value="RVP_2"/>
    <property type="match status" value="1"/>
</dbReference>
<evidence type="ECO:0000313" key="2">
    <source>
        <dbReference type="Proteomes" id="UP001234989"/>
    </source>
</evidence>
<organism evidence="1 2">
    <name type="scientific">Solanum verrucosum</name>
    <dbReference type="NCBI Taxonomy" id="315347"/>
    <lineage>
        <taxon>Eukaryota</taxon>
        <taxon>Viridiplantae</taxon>
        <taxon>Streptophyta</taxon>
        <taxon>Embryophyta</taxon>
        <taxon>Tracheophyta</taxon>
        <taxon>Spermatophyta</taxon>
        <taxon>Magnoliopsida</taxon>
        <taxon>eudicotyledons</taxon>
        <taxon>Gunneridae</taxon>
        <taxon>Pentapetalae</taxon>
        <taxon>asterids</taxon>
        <taxon>lamiids</taxon>
        <taxon>Solanales</taxon>
        <taxon>Solanaceae</taxon>
        <taxon>Solanoideae</taxon>
        <taxon>Solaneae</taxon>
        <taxon>Solanum</taxon>
    </lineage>
</organism>
<gene>
    <name evidence="1" type="ORF">MTR67_022794</name>
</gene>
<dbReference type="Gene3D" id="2.40.70.10">
    <property type="entry name" value="Acid Proteases"/>
    <property type="match status" value="1"/>
</dbReference>